<evidence type="ECO:0000256" key="3">
    <source>
        <dbReference type="ARBA" id="ARBA00022448"/>
    </source>
</evidence>
<evidence type="ECO:0000256" key="6">
    <source>
        <dbReference type="ARBA" id="ARBA00023136"/>
    </source>
</evidence>
<dbReference type="GO" id="GO:0016020">
    <property type="term" value="C:membrane"/>
    <property type="evidence" value="ECO:0007669"/>
    <property type="project" value="UniProtKB-SubCell"/>
</dbReference>
<keyword evidence="13" id="KW-1185">Reference proteome</keyword>
<evidence type="ECO:0000256" key="1">
    <source>
        <dbReference type="ARBA" id="ARBA00004141"/>
    </source>
</evidence>
<gene>
    <name evidence="10" type="ORF">GPM918_LOCUS29183</name>
    <name evidence="9" type="ORF">OVA965_LOCUS12324</name>
    <name evidence="12" type="ORF">SRO942_LOCUS29745</name>
    <name evidence="11" type="ORF">TMI583_LOCUS12328</name>
</gene>
<dbReference type="Pfam" id="PF00153">
    <property type="entry name" value="Mito_carr"/>
    <property type="match status" value="3"/>
</dbReference>
<evidence type="ECO:0000256" key="8">
    <source>
        <dbReference type="RuleBase" id="RU000488"/>
    </source>
</evidence>
<name>A0A815EHV0_9BILA</name>
<feature type="repeat" description="Solcar" evidence="7">
    <location>
        <begin position="67"/>
        <end position="152"/>
    </location>
</feature>
<dbReference type="Proteomes" id="UP000677228">
    <property type="component" value="Unassembled WGS sequence"/>
</dbReference>
<evidence type="ECO:0000313" key="11">
    <source>
        <dbReference type="EMBL" id="CAF3728186.1"/>
    </source>
</evidence>
<sequence length="209" mass="23314">YLGSQKKISILGGYKNLIKEGGVLSLWRGNGMNVIKIIPETSLRFASYEQFKKLFQKIQNKDTQAATGTIEKFLAGSCAGALSQTVIYPLDVLKVRFSLQRTGEYAGMFDAIKKISSQEGYRAFWRGYLLNIAGIIPYAGFDLACYEATVSLKSDSKHVAPVGQMFRDVWRTEGIVGFYRGLVPNILKVVPAVSISYLVYETVMKEIKK</sequence>
<dbReference type="PROSITE" id="PS50920">
    <property type="entry name" value="SOLCAR"/>
    <property type="match status" value="2"/>
</dbReference>
<dbReference type="OrthoDB" id="270584at2759"/>
<keyword evidence="4 7" id="KW-0812">Transmembrane</keyword>
<feature type="non-terminal residue" evidence="10">
    <location>
        <position position="209"/>
    </location>
</feature>
<evidence type="ECO:0000313" key="10">
    <source>
        <dbReference type="EMBL" id="CAF1314977.1"/>
    </source>
</evidence>
<proteinExistence type="inferred from homology"/>
<comment type="subcellular location">
    <subcellularLocation>
        <location evidence="1">Membrane</location>
        <topology evidence="1">Multi-pass membrane protein</topology>
    </subcellularLocation>
</comment>
<dbReference type="InterPro" id="IPR018108">
    <property type="entry name" value="MCP_transmembrane"/>
</dbReference>
<evidence type="ECO:0000256" key="2">
    <source>
        <dbReference type="ARBA" id="ARBA00006375"/>
    </source>
</evidence>
<feature type="repeat" description="Solcar" evidence="7">
    <location>
        <begin position="1"/>
        <end position="54"/>
    </location>
</feature>
<evidence type="ECO:0000256" key="7">
    <source>
        <dbReference type="PROSITE-ProRule" id="PRU00282"/>
    </source>
</evidence>
<organism evidence="10 13">
    <name type="scientific">Didymodactylos carnosus</name>
    <dbReference type="NCBI Taxonomy" id="1234261"/>
    <lineage>
        <taxon>Eukaryota</taxon>
        <taxon>Metazoa</taxon>
        <taxon>Spiralia</taxon>
        <taxon>Gnathifera</taxon>
        <taxon>Rotifera</taxon>
        <taxon>Eurotatoria</taxon>
        <taxon>Bdelloidea</taxon>
        <taxon>Philodinida</taxon>
        <taxon>Philodinidae</taxon>
        <taxon>Didymodactylos</taxon>
    </lineage>
</organism>
<dbReference type="Proteomes" id="UP000682733">
    <property type="component" value="Unassembled WGS sequence"/>
</dbReference>
<dbReference type="GO" id="GO:0055085">
    <property type="term" value="P:transmembrane transport"/>
    <property type="evidence" value="ECO:0007669"/>
    <property type="project" value="InterPro"/>
</dbReference>
<protein>
    <recommendedName>
        <fullName evidence="14">Mitochondrial carrier protein</fullName>
    </recommendedName>
</protein>
<dbReference type="PRINTS" id="PR00926">
    <property type="entry name" value="MITOCARRIER"/>
</dbReference>
<reference evidence="10" key="1">
    <citation type="submission" date="2021-02" db="EMBL/GenBank/DDBJ databases">
        <authorList>
            <person name="Nowell W R."/>
        </authorList>
    </citation>
    <scope>NUCLEOTIDE SEQUENCE</scope>
</reference>
<dbReference type="InterPro" id="IPR002067">
    <property type="entry name" value="MCP"/>
</dbReference>
<comment type="similarity">
    <text evidence="2 8">Belongs to the mitochondrial carrier (TC 2.A.29) family.</text>
</comment>
<evidence type="ECO:0000313" key="12">
    <source>
        <dbReference type="EMBL" id="CAF4155835.1"/>
    </source>
</evidence>
<comment type="caution">
    <text evidence="10">The sequence shown here is derived from an EMBL/GenBank/DDBJ whole genome shotgun (WGS) entry which is preliminary data.</text>
</comment>
<dbReference type="EMBL" id="CAJOBA010004936">
    <property type="protein sequence ID" value="CAF3728186.1"/>
    <property type="molecule type" value="Genomic_DNA"/>
</dbReference>
<dbReference type="SUPFAM" id="SSF103506">
    <property type="entry name" value="Mitochondrial carrier"/>
    <property type="match status" value="1"/>
</dbReference>
<dbReference type="Gene3D" id="1.50.40.10">
    <property type="entry name" value="Mitochondrial carrier domain"/>
    <property type="match status" value="1"/>
</dbReference>
<dbReference type="EMBL" id="CAJOBC010044540">
    <property type="protein sequence ID" value="CAF4155835.1"/>
    <property type="molecule type" value="Genomic_DNA"/>
</dbReference>
<dbReference type="AlphaFoldDB" id="A0A815EHV0"/>
<dbReference type="Proteomes" id="UP000681722">
    <property type="component" value="Unassembled WGS sequence"/>
</dbReference>
<evidence type="ECO:0000313" key="13">
    <source>
        <dbReference type="Proteomes" id="UP000663829"/>
    </source>
</evidence>
<keyword evidence="6 7" id="KW-0472">Membrane</keyword>
<dbReference type="EMBL" id="CAJNOQ010013121">
    <property type="protein sequence ID" value="CAF1314977.1"/>
    <property type="molecule type" value="Genomic_DNA"/>
</dbReference>
<evidence type="ECO:0000256" key="5">
    <source>
        <dbReference type="ARBA" id="ARBA00022737"/>
    </source>
</evidence>
<dbReference type="PANTHER" id="PTHR24089">
    <property type="entry name" value="SOLUTE CARRIER FAMILY 25"/>
    <property type="match status" value="1"/>
</dbReference>
<evidence type="ECO:0000256" key="4">
    <source>
        <dbReference type="ARBA" id="ARBA00022692"/>
    </source>
</evidence>
<accession>A0A815EHV0</accession>
<keyword evidence="5" id="KW-0677">Repeat</keyword>
<dbReference type="EMBL" id="CAJNOK010004932">
    <property type="protein sequence ID" value="CAF0954702.1"/>
    <property type="molecule type" value="Genomic_DNA"/>
</dbReference>
<dbReference type="Proteomes" id="UP000663829">
    <property type="component" value="Unassembled WGS sequence"/>
</dbReference>
<evidence type="ECO:0000313" key="9">
    <source>
        <dbReference type="EMBL" id="CAF0954702.1"/>
    </source>
</evidence>
<evidence type="ECO:0008006" key="14">
    <source>
        <dbReference type="Google" id="ProtNLM"/>
    </source>
</evidence>
<keyword evidence="3 8" id="KW-0813">Transport</keyword>
<dbReference type="InterPro" id="IPR023395">
    <property type="entry name" value="MCP_dom_sf"/>
</dbReference>